<feature type="signal peptide" evidence="2">
    <location>
        <begin position="1"/>
        <end position="17"/>
    </location>
</feature>
<feature type="region of interest" description="Disordered" evidence="1">
    <location>
        <begin position="67"/>
        <end position="96"/>
    </location>
</feature>
<accession>A0A6A6DH74</accession>
<evidence type="ECO:0000313" key="3">
    <source>
        <dbReference type="EMBL" id="KAF2177742.1"/>
    </source>
</evidence>
<sequence>MPSLLSLFSFALGVYDAFPVFQGDLRTFWLQAMSRSLRLSYSRINSPAQDAHRKRLKITGGRELSAPMSLSHTGEPLDPLFPPTSPNQNLKNPDDPPYLPRNAIQAISPINYLFFQNIQALLLRFSEHLY</sequence>
<keyword evidence="2" id="KW-0732">Signal</keyword>
<dbReference type="AlphaFoldDB" id="A0A6A6DH74"/>
<organism evidence="3 4">
    <name type="scientific">Zopfia rhizophila CBS 207.26</name>
    <dbReference type="NCBI Taxonomy" id="1314779"/>
    <lineage>
        <taxon>Eukaryota</taxon>
        <taxon>Fungi</taxon>
        <taxon>Dikarya</taxon>
        <taxon>Ascomycota</taxon>
        <taxon>Pezizomycotina</taxon>
        <taxon>Dothideomycetes</taxon>
        <taxon>Dothideomycetes incertae sedis</taxon>
        <taxon>Zopfiaceae</taxon>
        <taxon>Zopfia</taxon>
    </lineage>
</organism>
<gene>
    <name evidence="3" type="ORF">K469DRAFT_754909</name>
</gene>
<dbReference type="Proteomes" id="UP000800200">
    <property type="component" value="Unassembled WGS sequence"/>
</dbReference>
<reference evidence="3" key="1">
    <citation type="journal article" date="2020" name="Stud. Mycol.">
        <title>101 Dothideomycetes genomes: a test case for predicting lifestyles and emergence of pathogens.</title>
        <authorList>
            <person name="Haridas S."/>
            <person name="Albert R."/>
            <person name="Binder M."/>
            <person name="Bloem J."/>
            <person name="Labutti K."/>
            <person name="Salamov A."/>
            <person name="Andreopoulos B."/>
            <person name="Baker S."/>
            <person name="Barry K."/>
            <person name="Bills G."/>
            <person name="Bluhm B."/>
            <person name="Cannon C."/>
            <person name="Castanera R."/>
            <person name="Culley D."/>
            <person name="Daum C."/>
            <person name="Ezra D."/>
            <person name="Gonzalez J."/>
            <person name="Henrissat B."/>
            <person name="Kuo A."/>
            <person name="Liang C."/>
            <person name="Lipzen A."/>
            <person name="Lutzoni F."/>
            <person name="Magnuson J."/>
            <person name="Mondo S."/>
            <person name="Nolan M."/>
            <person name="Ohm R."/>
            <person name="Pangilinan J."/>
            <person name="Park H.-J."/>
            <person name="Ramirez L."/>
            <person name="Alfaro M."/>
            <person name="Sun H."/>
            <person name="Tritt A."/>
            <person name="Yoshinaga Y."/>
            <person name="Zwiers L.-H."/>
            <person name="Turgeon B."/>
            <person name="Goodwin S."/>
            <person name="Spatafora J."/>
            <person name="Crous P."/>
            <person name="Grigoriev I."/>
        </authorList>
    </citation>
    <scope>NUCLEOTIDE SEQUENCE</scope>
    <source>
        <strain evidence="3">CBS 207.26</strain>
    </source>
</reference>
<evidence type="ECO:0000256" key="2">
    <source>
        <dbReference type="SAM" id="SignalP"/>
    </source>
</evidence>
<evidence type="ECO:0000256" key="1">
    <source>
        <dbReference type="SAM" id="MobiDB-lite"/>
    </source>
</evidence>
<evidence type="ECO:0000313" key="4">
    <source>
        <dbReference type="Proteomes" id="UP000800200"/>
    </source>
</evidence>
<name>A0A6A6DH74_9PEZI</name>
<protein>
    <submittedName>
        <fullName evidence="3">Uncharacterized protein</fullName>
    </submittedName>
</protein>
<dbReference type="EMBL" id="ML994684">
    <property type="protein sequence ID" value="KAF2177742.1"/>
    <property type="molecule type" value="Genomic_DNA"/>
</dbReference>
<feature type="chain" id="PRO_5025563495" evidence="2">
    <location>
        <begin position="18"/>
        <end position="130"/>
    </location>
</feature>
<proteinExistence type="predicted"/>
<keyword evidence="4" id="KW-1185">Reference proteome</keyword>